<dbReference type="AlphaFoldDB" id="A0A9Q0YJD8"/>
<protein>
    <submittedName>
        <fullName evidence="2">Uncharacterized protein</fullName>
    </submittedName>
</protein>
<evidence type="ECO:0000313" key="3">
    <source>
        <dbReference type="Proteomes" id="UP001152320"/>
    </source>
</evidence>
<keyword evidence="3" id="KW-1185">Reference proteome</keyword>
<comment type="caution">
    <text evidence="2">The sequence shown here is derived from an EMBL/GenBank/DDBJ whole genome shotgun (WGS) entry which is preliminary data.</text>
</comment>
<feature type="compositionally biased region" description="Polar residues" evidence="1">
    <location>
        <begin position="33"/>
        <end position="47"/>
    </location>
</feature>
<name>A0A9Q0YJD8_HOLLE</name>
<dbReference type="OrthoDB" id="421951at2759"/>
<gene>
    <name evidence="2" type="ORF">HOLleu_36163</name>
</gene>
<reference evidence="2" key="1">
    <citation type="submission" date="2021-10" db="EMBL/GenBank/DDBJ databases">
        <title>Tropical sea cucumber genome reveals ecological adaptation and Cuvierian tubules defense mechanism.</title>
        <authorList>
            <person name="Chen T."/>
        </authorList>
    </citation>
    <scope>NUCLEOTIDE SEQUENCE</scope>
    <source>
        <strain evidence="2">Nanhai2018</strain>
        <tissue evidence="2">Muscle</tissue>
    </source>
</reference>
<evidence type="ECO:0000256" key="1">
    <source>
        <dbReference type="SAM" id="MobiDB-lite"/>
    </source>
</evidence>
<feature type="region of interest" description="Disordered" evidence="1">
    <location>
        <begin position="1"/>
        <end position="49"/>
    </location>
</feature>
<dbReference type="Proteomes" id="UP001152320">
    <property type="component" value="Chromosome 19"/>
</dbReference>
<evidence type="ECO:0000313" key="2">
    <source>
        <dbReference type="EMBL" id="KAJ8023665.1"/>
    </source>
</evidence>
<accession>A0A9Q0YJD8</accession>
<organism evidence="2 3">
    <name type="scientific">Holothuria leucospilota</name>
    <name type="common">Black long sea cucumber</name>
    <name type="synonym">Mertensiothuria leucospilota</name>
    <dbReference type="NCBI Taxonomy" id="206669"/>
    <lineage>
        <taxon>Eukaryota</taxon>
        <taxon>Metazoa</taxon>
        <taxon>Echinodermata</taxon>
        <taxon>Eleutherozoa</taxon>
        <taxon>Echinozoa</taxon>
        <taxon>Holothuroidea</taxon>
        <taxon>Aspidochirotacea</taxon>
        <taxon>Aspidochirotida</taxon>
        <taxon>Holothuriidae</taxon>
        <taxon>Holothuria</taxon>
    </lineage>
</organism>
<dbReference type="EMBL" id="JAIZAY010000019">
    <property type="protein sequence ID" value="KAJ8023665.1"/>
    <property type="molecule type" value="Genomic_DNA"/>
</dbReference>
<sequence length="169" mass="19324">MAQAPSSSDSRRFGQVRISDDDDNIEMPEVRQSPLQTSNYGATTDTSDQNRRRIDACSVVPKLWYLQVSDTGYYIPRKDVARLLESGDHIAWLRIPSYYHHAIVVEVDETSVTVIEASLTGIHESKKQIGTCCCSPLYRVYYPADIEIYPPDQVVERARREVGRRCWKP</sequence>
<proteinExistence type="predicted"/>